<dbReference type="CDD" id="cd08977">
    <property type="entry name" value="SusD"/>
    <property type="match status" value="1"/>
</dbReference>
<comment type="subcellular location">
    <subcellularLocation>
        <location evidence="1">Cell outer membrane</location>
    </subcellularLocation>
</comment>
<accession>A0A4R8DUK3</accession>
<evidence type="ECO:0000256" key="3">
    <source>
        <dbReference type="ARBA" id="ARBA00022729"/>
    </source>
</evidence>
<evidence type="ECO:0000256" key="2">
    <source>
        <dbReference type="ARBA" id="ARBA00006275"/>
    </source>
</evidence>
<evidence type="ECO:0000313" key="9">
    <source>
        <dbReference type="Proteomes" id="UP000294498"/>
    </source>
</evidence>
<dbReference type="Pfam" id="PF14322">
    <property type="entry name" value="SusD-like_3"/>
    <property type="match status" value="1"/>
</dbReference>
<dbReference type="EMBL" id="SODV01000001">
    <property type="protein sequence ID" value="TDX01849.1"/>
    <property type="molecule type" value="Genomic_DNA"/>
</dbReference>
<keyword evidence="5" id="KW-0998">Cell outer membrane</keyword>
<proteinExistence type="inferred from homology"/>
<dbReference type="OrthoDB" id="625727at2"/>
<keyword evidence="3" id="KW-0732">Signal</keyword>
<evidence type="ECO:0000256" key="4">
    <source>
        <dbReference type="ARBA" id="ARBA00023136"/>
    </source>
</evidence>
<evidence type="ECO:0000259" key="7">
    <source>
        <dbReference type="Pfam" id="PF14322"/>
    </source>
</evidence>
<comment type="similarity">
    <text evidence="2">Belongs to the SusD family.</text>
</comment>
<evidence type="ECO:0000256" key="5">
    <source>
        <dbReference type="ARBA" id="ARBA00023237"/>
    </source>
</evidence>
<dbReference type="RefSeq" id="WP_133994488.1">
    <property type="nucleotide sequence ID" value="NZ_SODV01000001.1"/>
</dbReference>
<dbReference type="InterPro" id="IPR033985">
    <property type="entry name" value="SusD-like_N"/>
</dbReference>
<organism evidence="8 9">
    <name type="scientific">Dinghuibacter silviterrae</name>
    <dbReference type="NCBI Taxonomy" id="1539049"/>
    <lineage>
        <taxon>Bacteria</taxon>
        <taxon>Pseudomonadati</taxon>
        <taxon>Bacteroidota</taxon>
        <taxon>Chitinophagia</taxon>
        <taxon>Chitinophagales</taxon>
        <taxon>Chitinophagaceae</taxon>
        <taxon>Dinghuibacter</taxon>
    </lineage>
</organism>
<evidence type="ECO:0000256" key="1">
    <source>
        <dbReference type="ARBA" id="ARBA00004442"/>
    </source>
</evidence>
<reference evidence="8 9" key="1">
    <citation type="submission" date="2019-03" db="EMBL/GenBank/DDBJ databases">
        <title>Genomic Encyclopedia of Type Strains, Phase IV (KMG-IV): sequencing the most valuable type-strain genomes for metagenomic binning, comparative biology and taxonomic classification.</title>
        <authorList>
            <person name="Goeker M."/>
        </authorList>
    </citation>
    <scope>NUCLEOTIDE SEQUENCE [LARGE SCALE GENOMIC DNA]</scope>
    <source>
        <strain evidence="8 9">DSM 100059</strain>
    </source>
</reference>
<dbReference type="InterPro" id="IPR011990">
    <property type="entry name" value="TPR-like_helical_dom_sf"/>
</dbReference>
<dbReference type="AlphaFoldDB" id="A0A4R8DUK3"/>
<dbReference type="Pfam" id="PF07980">
    <property type="entry name" value="SusD_RagB"/>
    <property type="match status" value="1"/>
</dbReference>
<gene>
    <name evidence="8" type="ORF">EDB95_2893</name>
</gene>
<evidence type="ECO:0000313" key="8">
    <source>
        <dbReference type="EMBL" id="TDX01849.1"/>
    </source>
</evidence>
<dbReference type="SUPFAM" id="SSF48452">
    <property type="entry name" value="TPR-like"/>
    <property type="match status" value="1"/>
</dbReference>
<dbReference type="GO" id="GO:0009279">
    <property type="term" value="C:cell outer membrane"/>
    <property type="evidence" value="ECO:0007669"/>
    <property type="project" value="UniProtKB-SubCell"/>
</dbReference>
<name>A0A4R8DUK3_9BACT</name>
<sequence>MESKFKGFSNCTIIIIFIFTFCFCSCKKLIGVNPPITATTNTSVFSTDANAASVLTGLYATLSQGGFVEGSSGISLLSGLSADEFTLFNGVSNTSTMYYYYTNTLFVSALSSAGTENWSGFYNDIYTCNVAIEGISVSNSLTPAVQQQLLGEAKFMRAFLYFYLVNLYGPVPLATTSDYEVNSELPRSSISDVYKQIIADLTDAEALLSSNYVSADAITATSERVRPTKWAAAALLARVYLYTGDYADAEKFSTEVIGNTSLYQMTLLDDVFLKNSQEAIWQLQPVFSGINTADAPVFVIPSTGPSSNYPVYLSNSLLNSFSVGDERRLHWVDSVIVGDSTYYFPYKYKVAVYNAPVTEYLMVLRLGEQYLIRGEARVQQGESSAVDDLNVLLNRAGLSNYSGPTDKNSLLNVIMNQRRIELFSEWGNRWLDLKRMGNVDAVMSVACPQKGGTWNSYQQLYPISFSDIERDQNLTQNIGY</sequence>
<comment type="caution">
    <text evidence="8">The sequence shown here is derived from an EMBL/GenBank/DDBJ whole genome shotgun (WGS) entry which is preliminary data.</text>
</comment>
<keyword evidence="9" id="KW-1185">Reference proteome</keyword>
<dbReference type="InterPro" id="IPR012944">
    <property type="entry name" value="SusD_RagB_dom"/>
</dbReference>
<feature type="domain" description="SusD-like N-terminal" evidence="7">
    <location>
        <begin position="111"/>
        <end position="241"/>
    </location>
</feature>
<dbReference type="Gene3D" id="1.25.40.390">
    <property type="match status" value="1"/>
</dbReference>
<feature type="domain" description="RagB/SusD" evidence="6">
    <location>
        <begin position="341"/>
        <end position="480"/>
    </location>
</feature>
<evidence type="ECO:0000259" key="6">
    <source>
        <dbReference type="Pfam" id="PF07980"/>
    </source>
</evidence>
<dbReference type="Proteomes" id="UP000294498">
    <property type="component" value="Unassembled WGS sequence"/>
</dbReference>
<keyword evidence="4" id="KW-0472">Membrane</keyword>
<protein>
    <submittedName>
        <fullName evidence="8">SusD-like starch-binding protein associating with outer membrane</fullName>
    </submittedName>
</protein>